<reference evidence="1 2" key="1">
    <citation type="submission" date="2018-09" db="EMBL/GenBank/DDBJ databases">
        <title>Phylogeny of the Shewanellaceae, and recommendation for two new genera, Pseudoshewanella and Parashewanella.</title>
        <authorList>
            <person name="Wang G."/>
        </authorList>
    </citation>
    <scope>NUCLEOTIDE SEQUENCE [LARGE SCALE GENOMIC DNA]</scope>
    <source>
        <strain evidence="1 2">C51</strain>
    </source>
</reference>
<evidence type="ECO:0000313" key="2">
    <source>
        <dbReference type="Proteomes" id="UP000281474"/>
    </source>
</evidence>
<dbReference type="Pfam" id="PF01219">
    <property type="entry name" value="DAGK_prokar"/>
    <property type="match status" value="1"/>
</dbReference>
<name>A0A3L8PZ21_9GAMM</name>
<dbReference type="InterPro" id="IPR000829">
    <property type="entry name" value="DAGK"/>
</dbReference>
<evidence type="ECO:0000313" key="1">
    <source>
        <dbReference type="EMBL" id="RLV60029.1"/>
    </source>
</evidence>
<dbReference type="EMBL" id="QZEI01000022">
    <property type="protein sequence ID" value="RLV60029.1"/>
    <property type="molecule type" value="Genomic_DNA"/>
</dbReference>
<gene>
    <name evidence="1" type="ORF">D5018_08925</name>
</gene>
<dbReference type="GO" id="GO:0016020">
    <property type="term" value="C:membrane"/>
    <property type="evidence" value="ECO:0007669"/>
    <property type="project" value="InterPro"/>
</dbReference>
<dbReference type="AlphaFoldDB" id="A0A3L8PZ21"/>
<dbReference type="Proteomes" id="UP000281474">
    <property type="component" value="Unassembled WGS sequence"/>
</dbReference>
<dbReference type="PROSITE" id="PS01069">
    <property type="entry name" value="DAGK_PROKAR"/>
    <property type="match status" value="1"/>
</dbReference>
<protein>
    <submittedName>
        <fullName evidence="1">Uncharacterized protein</fullName>
    </submittedName>
</protein>
<organism evidence="1 2">
    <name type="scientific">Parashewanella curva</name>
    <dbReference type="NCBI Taxonomy" id="2338552"/>
    <lineage>
        <taxon>Bacteria</taxon>
        <taxon>Pseudomonadati</taxon>
        <taxon>Pseudomonadota</taxon>
        <taxon>Gammaproteobacteria</taxon>
        <taxon>Alteromonadales</taxon>
        <taxon>Shewanellaceae</taxon>
        <taxon>Parashewanella</taxon>
    </lineage>
</organism>
<dbReference type="GO" id="GO:0016301">
    <property type="term" value="F:kinase activity"/>
    <property type="evidence" value="ECO:0007669"/>
    <property type="project" value="InterPro"/>
</dbReference>
<comment type="caution">
    <text evidence="1">The sequence shown here is derived from an EMBL/GenBank/DDBJ whole genome shotgun (WGS) entry which is preliminary data.</text>
</comment>
<sequence length="59" mass="6549">MGDPIHRNTQSSLLFVLFAEIVNTAIESVVDILVILEDATFRACSALHYSRRESEELAG</sequence>
<proteinExistence type="predicted"/>
<accession>A0A3L8PZ21</accession>
<keyword evidence="2" id="KW-1185">Reference proteome</keyword>
<dbReference type="GO" id="GO:0008654">
    <property type="term" value="P:phospholipid biosynthetic process"/>
    <property type="evidence" value="ECO:0007669"/>
    <property type="project" value="InterPro"/>
</dbReference>